<gene>
    <name evidence="1" type="ORF">AB4874_01605</name>
</gene>
<dbReference type="Proteomes" id="UP001557465">
    <property type="component" value="Unassembled WGS sequence"/>
</dbReference>
<keyword evidence="2" id="KW-1185">Reference proteome</keyword>
<accession>A0ABV3TFD5</accession>
<reference evidence="1 2" key="1">
    <citation type="journal article" date="2011" name="Int. J. Syst. Evol. Microbiol.">
        <title>Zhongshania antarctica gen. nov., sp. nov. and Zhongshania guokunii sp. nov., gammaproteobacteria respectively isolated from coastal attached (fast) ice and surface seawater of the Antarctic.</title>
        <authorList>
            <person name="Li H.J."/>
            <person name="Zhang X.Y."/>
            <person name="Chen C.X."/>
            <person name="Zhang Y.J."/>
            <person name="Gao Z.M."/>
            <person name="Yu Y."/>
            <person name="Chen X.L."/>
            <person name="Chen B."/>
            <person name="Zhang Y.Z."/>
        </authorList>
    </citation>
    <scope>NUCLEOTIDE SEQUENCE [LARGE SCALE GENOMIC DNA]</scope>
    <source>
        <strain evidence="1 2">15-R06ZXC-3</strain>
    </source>
</reference>
<comment type="caution">
    <text evidence="1">The sequence shown here is derived from an EMBL/GenBank/DDBJ whole genome shotgun (WGS) entry which is preliminary data.</text>
</comment>
<sequence length="56" mass="5979">MQAHLRGELQQFGFQPAQIGVAAQMGDLLAHRVKFARQRENAAAINLMGGAIGACD</sequence>
<dbReference type="EMBL" id="JBFRYC010000001">
    <property type="protein sequence ID" value="MEX1660347.1"/>
    <property type="molecule type" value="Genomic_DNA"/>
</dbReference>
<dbReference type="RefSeq" id="WP_368390686.1">
    <property type="nucleotide sequence ID" value="NZ_JBFRYC010000001.1"/>
</dbReference>
<proteinExistence type="predicted"/>
<name>A0ABV3TFD5_9RHOB</name>
<organism evidence="1 2">
    <name type="scientific">Thioclava arctica</name>
    <dbReference type="NCBI Taxonomy" id="3238301"/>
    <lineage>
        <taxon>Bacteria</taxon>
        <taxon>Pseudomonadati</taxon>
        <taxon>Pseudomonadota</taxon>
        <taxon>Alphaproteobacteria</taxon>
        <taxon>Rhodobacterales</taxon>
        <taxon>Paracoccaceae</taxon>
        <taxon>Thioclava</taxon>
    </lineage>
</organism>
<evidence type="ECO:0000313" key="1">
    <source>
        <dbReference type="EMBL" id="MEX1660347.1"/>
    </source>
</evidence>
<evidence type="ECO:0000313" key="2">
    <source>
        <dbReference type="Proteomes" id="UP001557465"/>
    </source>
</evidence>
<protein>
    <submittedName>
        <fullName evidence="1">Uncharacterized protein</fullName>
    </submittedName>
</protein>